<dbReference type="RefSeq" id="WP_127743614.1">
    <property type="nucleotide sequence ID" value="NZ_SACN01000001.1"/>
</dbReference>
<proteinExistence type="predicted"/>
<keyword evidence="2" id="KW-1185">Reference proteome</keyword>
<organism evidence="1 2">
    <name type="scientific">Sphingomonas crocodyli</name>
    <dbReference type="NCBI Taxonomy" id="1979270"/>
    <lineage>
        <taxon>Bacteria</taxon>
        <taxon>Pseudomonadati</taxon>
        <taxon>Pseudomonadota</taxon>
        <taxon>Alphaproteobacteria</taxon>
        <taxon>Sphingomonadales</taxon>
        <taxon>Sphingomonadaceae</taxon>
        <taxon>Sphingomonas</taxon>
    </lineage>
</organism>
<sequence length="91" mass="9148">MKETFGAFDTAAATPVTTGLDFDALKAALAAAQAASPTVRAMEATAPVRSSHPADSAIALFLGEDGWRAASSAMHGSFHQAAAGTIVDNEG</sequence>
<comment type="caution">
    <text evidence="1">The sequence shown here is derived from an EMBL/GenBank/DDBJ whole genome shotgun (WGS) entry which is preliminary data.</text>
</comment>
<evidence type="ECO:0000313" key="2">
    <source>
        <dbReference type="Proteomes" id="UP000282971"/>
    </source>
</evidence>
<accession>A0A437M9G1</accession>
<gene>
    <name evidence="1" type="ORF">EOD43_10650</name>
</gene>
<evidence type="ECO:0000313" key="1">
    <source>
        <dbReference type="EMBL" id="RVT94279.1"/>
    </source>
</evidence>
<reference evidence="1 2" key="1">
    <citation type="submission" date="2019-01" db="EMBL/GenBank/DDBJ databases">
        <authorList>
            <person name="Chen W.-M."/>
        </authorList>
    </citation>
    <scope>NUCLEOTIDE SEQUENCE [LARGE SCALE GENOMIC DNA]</scope>
    <source>
        <strain evidence="1 2">CCP-7</strain>
    </source>
</reference>
<name>A0A437M9G1_9SPHN</name>
<protein>
    <submittedName>
        <fullName evidence="1">Uncharacterized protein</fullName>
    </submittedName>
</protein>
<dbReference type="EMBL" id="SACN01000001">
    <property type="protein sequence ID" value="RVT94279.1"/>
    <property type="molecule type" value="Genomic_DNA"/>
</dbReference>
<dbReference type="Proteomes" id="UP000282971">
    <property type="component" value="Unassembled WGS sequence"/>
</dbReference>
<dbReference type="AlphaFoldDB" id="A0A437M9G1"/>